<dbReference type="OrthoDB" id="5373102at2759"/>
<dbReference type="EMBL" id="NESQ01000164">
    <property type="protein sequence ID" value="PUU77072.1"/>
    <property type="molecule type" value="Genomic_DNA"/>
</dbReference>
<reference evidence="2 3" key="1">
    <citation type="submission" date="2017-04" db="EMBL/GenBank/DDBJ databases">
        <title>Draft genome sequence of Tuber borchii Vittad., a whitish edible truffle.</title>
        <authorList>
            <consortium name="DOE Joint Genome Institute"/>
            <person name="Murat C."/>
            <person name="Kuo A."/>
            <person name="Barry K.W."/>
            <person name="Clum A."/>
            <person name="Dockter R.B."/>
            <person name="Fauchery L."/>
            <person name="Iotti M."/>
            <person name="Kohler A."/>
            <person name="Labutti K."/>
            <person name="Lindquist E.A."/>
            <person name="Lipzen A."/>
            <person name="Ohm R.A."/>
            <person name="Wang M."/>
            <person name="Grigoriev I.V."/>
            <person name="Zambonelli A."/>
            <person name="Martin F.M."/>
        </authorList>
    </citation>
    <scope>NUCLEOTIDE SEQUENCE [LARGE SCALE GENOMIC DNA]</scope>
    <source>
        <strain evidence="2 3">Tbo3840</strain>
    </source>
</reference>
<protein>
    <submittedName>
        <fullName evidence="2">Uncharacterized protein</fullName>
    </submittedName>
</protein>
<organism evidence="2 3">
    <name type="scientific">Tuber borchii</name>
    <name type="common">White truffle</name>
    <dbReference type="NCBI Taxonomy" id="42251"/>
    <lineage>
        <taxon>Eukaryota</taxon>
        <taxon>Fungi</taxon>
        <taxon>Dikarya</taxon>
        <taxon>Ascomycota</taxon>
        <taxon>Pezizomycotina</taxon>
        <taxon>Pezizomycetes</taxon>
        <taxon>Pezizales</taxon>
        <taxon>Tuberaceae</taxon>
        <taxon>Tuber</taxon>
    </lineage>
</organism>
<sequence>MCLISPREDDYAPARQVHVYRDGRISREYMASPRRSYVSTSSLGGGGRRSSTTHVRHVYHSSPRASLVGMRETPGMVVVNRSGRRGYY</sequence>
<evidence type="ECO:0000313" key="2">
    <source>
        <dbReference type="EMBL" id="PUU77072.1"/>
    </source>
</evidence>
<feature type="region of interest" description="Disordered" evidence="1">
    <location>
        <begin position="33"/>
        <end position="66"/>
    </location>
</feature>
<name>A0A2T6ZNK4_TUBBO</name>
<keyword evidence="3" id="KW-1185">Reference proteome</keyword>
<proteinExistence type="predicted"/>
<gene>
    <name evidence="2" type="ORF">B9Z19DRAFT_988158</name>
</gene>
<accession>A0A2T6ZNK4</accession>
<dbReference type="Proteomes" id="UP000244722">
    <property type="component" value="Unassembled WGS sequence"/>
</dbReference>
<evidence type="ECO:0000313" key="3">
    <source>
        <dbReference type="Proteomes" id="UP000244722"/>
    </source>
</evidence>
<comment type="caution">
    <text evidence="2">The sequence shown here is derived from an EMBL/GenBank/DDBJ whole genome shotgun (WGS) entry which is preliminary data.</text>
</comment>
<dbReference type="AlphaFoldDB" id="A0A2T6ZNK4"/>
<evidence type="ECO:0000256" key="1">
    <source>
        <dbReference type="SAM" id="MobiDB-lite"/>
    </source>
</evidence>